<reference evidence="1" key="1">
    <citation type="submission" date="2024-07" db="EMBL/GenBank/DDBJ databases">
        <title>Metagenome and Metagenome-Assembled Genomes of Archaea from a hot spring from the geothermal field of Los Azufres, Mexico.</title>
        <authorList>
            <person name="Marin-Paredes R."/>
            <person name="Martinez-Romero E."/>
            <person name="Servin-Garciduenas L.E."/>
        </authorList>
    </citation>
    <scope>NUCLEOTIDE SEQUENCE</scope>
</reference>
<proteinExistence type="predicted"/>
<dbReference type="Proteomes" id="UP000033636">
    <property type="component" value="Unassembled WGS sequence"/>
</dbReference>
<protein>
    <submittedName>
        <fullName evidence="1">Uncharacterized protein</fullName>
    </submittedName>
</protein>
<comment type="caution">
    <text evidence="1">The sequence shown here is derived from an EMBL/GenBank/DDBJ whole genome shotgun (WGS) entry which is preliminary data.</text>
</comment>
<sequence length="233" mass="25083">MRIRSKGLRHVALLSWGASVLPFLGVDPLAAALTLAEAVYAVFLFDKIQPKLVARRIGIRDVAISLPLLAPLALLNNYFAVVPSAAFLAAALIAAYSGRPGWGNALGTGFVASLSIIWGYANGAYTPLPQALWTAYAFAEALYVEYKAPFREFHKRAPLAAWIAGVAAAAPFIAAPFFLAPLVEPTVRYAAPGPKLSSPREMASLGRSLMKRTLLFFTLLTIATLLAKFLYFI</sequence>
<gene>
    <name evidence="1" type="ORF">TU35_007500</name>
</gene>
<dbReference type="EMBL" id="JZWT02000020">
    <property type="protein sequence ID" value="MFB6491067.1"/>
    <property type="molecule type" value="Genomic_DNA"/>
</dbReference>
<evidence type="ECO:0000313" key="2">
    <source>
        <dbReference type="Proteomes" id="UP000033636"/>
    </source>
</evidence>
<organism evidence="1 2">
    <name type="scientific">Thermoproteus sp. AZ2</name>
    <dbReference type="NCBI Taxonomy" id="1609232"/>
    <lineage>
        <taxon>Archaea</taxon>
        <taxon>Thermoproteota</taxon>
        <taxon>Thermoprotei</taxon>
        <taxon>Thermoproteales</taxon>
        <taxon>Thermoproteaceae</taxon>
        <taxon>Thermoproteus</taxon>
    </lineage>
</organism>
<accession>A0ACC6V1W8</accession>
<name>A0ACC6V1W8_9CREN</name>
<evidence type="ECO:0000313" key="1">
    <source>
        <dbReference type="EMBL" id="MFB6491067.1"/>
    </source>
</evidence>